<dbReference type="RefSeq" id="WP_183339052.1">
    <property type="nucleotide sequence ID" value="NZ_JACHZG010000001.1"/>
</dbReference>
<dbReference type="GO" id="GO:0008080">
    <property type="term" value="F:N-acetyltransferase activity"/>
    <property type="evidence" value="ECO:0007669"/>
    <property type="project" value="InterPro"/>
</dbReference>
<evidence type="ECO:0000313" key="5">
    <source>
        <dbReference type="Proteomes" id="UP000565572"/>
    </source>
</evidence>
<name>A0A7W5JWN0_9ACTN</name>
<dbReference type="EMBL" id="JACHZG010000001">
    <property type="protein sequence ID" value="MBB3327673.1"/>
    <property type="molecule type" value="Genomic_DNA"/>
</dbReference>
<dbReference type="InterPro" id="IPR016181">
    <property type="entry name" value="Acyl_CoA_acyltransferase"/>
</dbReference>
<feature type="domain" description="N-acetyltransferase" evidence="3">
    <location>
        <begin position="4"/>
        <end position="131"/>
    </location>
</feature>
<evidence type="ECO:0000259" key="3">
    <source>
        <dbReference type="PROSITE" id="PS51186"/>
    </source>
</evidence>
<dbReference type="SUPFAM" id="SSF55729">
    <property type="entry name" value="Acyl-CoA N-acyltransferases (Nat)"/>
    <property type="match status" value="1"/>
</dbReference>
<dbReference type="Proteomes" id="UP000565572">
    <property type="component" value="Unassembled WGS sequence"/>
</dbReference>
<reference evidence="4 5" key="1">
    <citation type="submission" date="2020-08" db="EMBL/GenBank/DDBJ databases">
        <title>Sequencing the genomes of 1000 actinobacteria strains.</title>
        <authorList>
            <person name="Klenk H.-P."/>
        </authorList>
    </citation>
    <scope>NUCLEOTIDE SEQUENCE [LARGE SCALE GENOMIC DNA]</scope>
    <source>
        <strain evidence="4 5">DSM 11053</strain>
    </source>
</reference>
<keyword evidence="5" id="KW-1185">Reference proteome</keyword>
<comment type="caution">
    <text evidence="4">The sequence shown here is derived from an EMBL/GenBank/DDBJ whole genome shotgun (WGS) entry which is preliminary data.</text>
</comment>
<evidence type="ECO:0000256" key="2">
    <source>
        <dbReference type="ARBA" id="ARBA00023315"/>
    </source>
</evidence>
<evidence type="ECO:0000313" key="4">
    <source>
        <dbReference type="EMBL" id="MBB3327673.1"/>
    </source>
</evidence>
<keyword evidence="1 4" id="KW-0808">Transferase</keyword>
<organism evidence="4 5">
    <name type="scientific">Microlunatus antarcticus</name>
    <dbReference type="NCBI Taxonomy" id="53388"/>
    <lineage>
        <taxon>Bacteria</taxon>
        <taxon>Bacillati</taxon>
        <taxon>Actinomycetota</taxon>
        <taxon>Actinomycetes</taxon>
        <taxon>Propionibacteriales</taxon>
        <taxon>Propionibacteriaceae</taxon>
        <taxon>Microlunatus</taxon>
    </lineage>
</organism>
<protein>
    <submittedName>
        <fullName evidence="4">GNAT superfamily N-acetyltransferase</fullName>
    </submittedName>
</protein>
<evidence type="ECO:0000256" key="1">
    <source>
        <dbReference type="ARBA" id="ARBA00022679"/>
    </source>
</evidence>
<dbReference type="AlphaFoldDB" id="A0A7W5JWN0"/>
<dbReference type="InterPro" id="IPR045039">
    <property type="entry name" value="NSI-like"/>
</dbReference>
<dbReference type="Gene3D" id="3.40.630.30">
    <property type="match status" value="1"/>
</dbReference>
<dbReference type="PANTHER" id="PTHR43626:SF4">
    <property type="entry name" value="GCN5-RELATED N-ACETYLTRANSFERASE 2, CHLOROPLASTIC"/>
    <property type="match status" value="1"/>
</dbReference>
<dbReference type="Pfam" id="PF00583">
    <property type="entry name" value="Acetyltransf_1"/>
    <property type="match status" value="1"/>
</dbReference>
<sequence length="131" mass="14100">MGPVGYRVRGAVDDVALSALHDAAFGGRGPVLPWNARLHRNSLSWVEAYADGHLVGFVNVAWDGGTHAFLLDTCVAPDRQGQGVGVELVRRATEAARGTGCTWLHVDCEPRLETFYVRCGFSPTPAGLLRL</sequence>
<dbReference type="InterPro" id="IPR000182">
    <property type="entry name" value="GNAT_dom"/>
</dbReference>
<dbReference type="PROSITE" id="PS51186">
    <property type="entry name" value="GNAT"/>
    <property type="match status" value="1"/>
</dbReference>
<dbReference type="PANTHER" id="PTHR43626">
    <property type="entry name" value="ACYL-COA N-ACYLTRANSFERASE"/>
    <property type="match status" value="1"/>
</dbReference>
<keyword evidence="2" id="KW-0012">Acyltransferase</keyword>
<dbReference type="CDD" id="cd04301">
    <property type="entry name" value="NAT_SF"/>
    <property type="match status" value="1"/>
</dbReference>
<gene>
    <name evidence="4" type="ORF">FHX39_002617</name>
</gene>
<dbReference type="GO" id="GO:0005737">
    <property type="term" value="C:cytoplasm"/>
    <property type="evidence" value="ECO:0007669"/>
    <property type="project" value="TreeGrafter"/>
</dbReference>
<accession>A0A7W5JWN0</accession>
<proteinExistence type="predicted"/>